<dbReference type="EMBL" id="CP116942">
    <property type="protein sequence ID" value="WCO69255.1"/>
    <property type="molecule type" value="Genomic_DNA"/>
</dbReference>
<feature type="transmembrane region" description="Helical" evidence="2">
    <location>
        <begin position="74"/>
        <end position="99"/>
    </location>
</feature>
<evidence type="ECO:0000313" key="3">
    <source>
        <dbReference type="EMBL" id="WCO69255.1"/>
    </source>
</evidence>
<evidence type="ECO:0000256" key="1">
    <source>
        <dbReference type="SAM" id="MobiDB-lite"/>
    </source>
</evidence>
<proteinExistence type="predicted"/>
<dbReference type="Pfam" id="PF04186">
    <property type="entry name" value="FxsA"/>
    <property type="match status" value="1"/>
</dbReference>
<organism evidence="3 4">
    <name type="scientific">Iamia majanohamensis</name>
    <dbReference type="NCBI Taxonomy" id="467976"/>
    <lineage>
        <taxon>Bacteria</taxon>
        <taxon>Bacillati</taxon>
        <taxon>Actinomycetota</taxon>
        <taxon>Acidimicrobiia</taxon>
        <taxon>Acidimicrobiales</taxon>
        <taxon>Iamiaceae</taxon>
        <taxon>Iamia</taxon>
    </lineage>
</organism>
<dbReference type="InterPro" id="IPR007313">
    <property type="entry name" value="FxsA"/>
</dbReference>
<dbReference type="AlphaFoldDB" id="A0AAE9Y9I5"/>
<feature type="region of interest" description="Disordered" evidence="1">
    <location>
        <begin position="142"/>
        <end position="167"/>
    </location>
</feature>
<keyword evidence="2" id="KW-0472">Membrane</keyword>
<evidence type="ECO:0000313" key="4">
    <source>
        <dbReference type="Proteomes" id="UP001216390"/>
    </source>
</evidence>
<reference evidence="3" key="1">
    <citation type="submission" date="2023-01" db="EMBL/GenBank/DDBJ databases">
        <title>The diversity of Class Acidimicrobiia in South China Sea sediment environments and the proposal of Iamia marina sp. nov., a novel species of the genus Iamia.</title>
        <authorList>
            <person name="He Y."/>
            <person name="Tian X."/>
        </authorList>
    </citation>
    <scope>NUCLEOTIDE SEQUENCE</scope>
    <source>
        <strain evidence="3">DSM 19957</strain>
    </source>
</reference>
<gene>
    <name evidence="3" type="ORF">PO878_18990</name>
</gene>
<dbReference type="KEGG" id="ima:PO878_18990"/>
<sequence length="167" mass="17932">MWLVLLLVVGPIVELWFIIQVAQVIGGWETLALLLAEGLLGGWLIKRQGRAVIAKVDERLREHQLPTKELADGLLILVAGALMLTPGFLTDIVGFLLLFPPTRAVARAALLKRFTARMGQGFAFVSGPGWMAGRGTFTDTTAAERTPSYRAPDATPLGPGPSDRSSG</sequence>
<keyword evidence="2" id="KW-0812">Transmembrane</keyword>
<dbReference type="PANTHER" id="PTHR35335">
    <property type="entry name" value="UPF0716 PROTEIN FXSA"/>
    <property type="match status" value="1"/>
</dbReference>
<keyword evidence="2" id="KW-1133">Transmembrane helix</keyword>
<accession>A0AAE9Y9I5</accession>
<evidence type="ECO:0000256" key="2">
    <source>
        <dbReference type="SAM" id="Phobius"/>
    </source>
</evidence>
<dbReference type="PANTHER" id="PTHR35335:SF1">
    <property type="entry name" value="UPF0716 PROTEIN FXSA"/>
    <property type="match status" value="1"/>
</dbReference>
<dbReference type="RefSeq" id="WP_272738768.1">
    <property type="nucleotide sequence ID" value="NZ_CP116942.1"/>
</dbReference>
<name>A0AAE9Y9I5_9ACTN</name>
<dbReference type="NCBIfam" id="NF008528">
    <property type="entry name" value="PRK11463.1-2"/>
    <property type="match status" value="1"/>
</dbReference>
<dbReference type="Proteomes" id="UP001216390">
    <property type="component" value="Chromosome"/>
</dbReference>
<dbReference type="GO" id="GO:0016020">
    <property type="term" value="C:membrane"/>
    <property type="evidence" value="ECO:0007669"/>
    <property type="project" value="InterPro"/>
</dbReference>
<keyword evidence="4" id="KW-1185">Reference proteome</keyword>
<protein>
    <submittedName>
        <fullName evidence="3">FxsA family protein</fullName>
    </submittedName>
</protein>